<organism evidence="1 2">
    <name type="scientific">Hyphomicrobium nitrativorans NL23</name>
    <dbReference type="NCBI Taxonomy" id="1029756"/>
    <lineage>
        <taxon>Bacteria</taxon>
        <taxon>Pseudomonadati</taxon>
        <taxon>Pseudomonadota</taxon>
        <taxon>Alphaproteobacteria</taxon>
        <taxon>Hyphomicrobiales</taxon>
        <taxon>Hyphomicrobiaceae</taxon>
        <taxon>Hyphomicrobium</taxon>
    </lineage>
</organism>
<dbReference type="Gene3D" id="1.10.790.20">
    <property type="entry name" value="Domain of unknown function DUF1476"/>
    <property type="match status" value="1"/>
</dbReference>
<dbReference type="EMBL" id="CP006912">
    <property type="protein sequence ID" value="AHB48910.1"/>
    <property type="molecule type" value="Genomic_DNA"/>
</dbReference>
<dbReference type="RefSeq" id="WP_023787672.1">
    <property type="nucleotide sequence ID" value="NC_022997.1"/>
</dbReference>
<dbReference type="Proteomes" id="UP000018542">
    <property type="component" value="Chromosome"/>
</dbReference>
<sequence>MTTFQDREKGFEKKFAHDQDLKFRAESRRNKALAEWAAAQLGITEVEEYVKAVRKADLAEAGDDDVVRKVKADFDQKGIAISEDDIRAKLSEFLAQAVTEIEASKS</sequence>
<evidence type="ECO:0000313" key="1">
    <source>
        <dbReference type="EMBL" id="AHB48910.1"/>
    </source>
</evidence>
<evidence type="ECO:0000313" key="2">
    <source>
        <dbReference type="Proteomes" id="UP000018542"/>
    </source>
</evidence>
<dbReference type="STRING" id="1029756.W911_11645"/>
<accession>V5SFV1</accession>
<dbReference type="InterPro" id="IPR009945">
    <property type="entry name" value="ATPase_inh_sub_z"/>
</dbReference>
<gene>
    <name evidence="1" type="ORF">W911_11645</name>
</gene>
<name>V5SFV1_9HYPH</name>
<dbReference type="Pfam" id="PF07345">
    <property type="entry name" value="ATPaseInh_sub_z"/>
    <property type="match status" value="1"/>
</dbReference>
<keyword evidence="2" id="KW-1185">Reference proteome</keyword>
<dbReference type="OrthoDB" id="9810387at2"/>
<protein>
    <recommendedName>
        <fullName evidence="3">Aldolase</fullName>
    </recommendedName>
</protein>
<evidence type="ECO:0008006" key="3">
    <source>
        <dbReference type="Google" id="ProtNLM"/>
    </source>
</evidence>
<reference evidence="1 2" key="1">
    <citation type="journal article" date="2014" name="Genome Announc.">
        <title>Complete Genome Sequence of Hyphomicrobium nitrativorans Strain NL23, a Denitrifying Bacterium Isolated from Biofilm of a Methanol-Fed Denitrification System Treating Seawater at the Montreal Biodome.</title>
        <authorList>
            <person name="Martineau C."/>
            <person name="Villeneuve C."/>
            <person name="Mauffrey F."/>
            <person name="Villemur R."/>
        </authorList>
    </citation>
    <scope>NUCLEOTIDE SEQUENCE [LARGE SCALE GENOMIC DNA]</scope>
    <source>
        <strain evidence="1">NL23</strain>
    </source>
</reference>
<dbReference type="PATRIC" id="fig|1029756.8.peg.2416"/>
<dbReference type="AlphaFoldDB" id="V5SFV1"/>
<proteinExistence type="predicted"/>
<dbReference type="KEGG" id="hni:W911_11645"/>
<dbReference type="HOGENOM" id="CLU_146724_0_0_5"/>
<dbReference type="PIRSF" id="PIRSF031780">
    <property type="entry name" value="UCP031780"/>
    <property type="match status" value="1"/>
</dbReference>
<dbReference type="InterPro" id="IPR038293">
    <property type="entry name" value="ATPase_inh_sub_z_sf"/>
</dbReference>